<name>A0A9K3CY72_9EUKA</name>
<evidence type="ECO:0000256" key="1">
    <source>
        <dbReference type="SAM" id="MobiDB-lite"/>
    </source>
</evidence>
<gene>
    <name evidence="2" type="ORF">KIPB_005884</name>
</gene>
<dbReference type="Proteomes" id="UP000265618">
    <property type="component" value="Unassembled WGS sequence"/>
</dbReference>
<accession>A0A9K3CY72</accession>
<evidence type="ECO:0000313" key="3">
    <source>
        <dbReference type="Proteomes" id="UP000265618"/>
    </source>
</evidence>
<dbReference type="AlphaFoldDB" id="A0A9K3CY72"/>
<reference evidence="2 3" key="1">
    <citation type="journal article" date="2018" name="PLoS ONE">
        <title>The draft genome of Kipferlia bialata reveals reductive genome evolution in fornicate parasites.</title>
        <authorList>
            <person name="Tanifuji G."/>
            <person name="Takabayashi S."/>
            <person name="Kume K."/>
            <person name="Takagi M."/>
            <person name="Nakayama T."/>
            <person name="Kamikawa R."/>
            <person name="Inagaki Y."/>
            <person name="Hashimoto T."/>
        </authorList>
    </citation>
    <scope>NUCLEOTIDE SEQUENCE [LARGE SCALE GENOMIC DNA]</scope>
    <source>
        <strain evidence="2">NY0173</strain>
    </source>
</reference>
<organism evidence="2 3">
    <name type="scientific">Kipferlia bialata</name>
    <dbReference type="NCBI Taxonomy" id="797122"/>
    <lineage>
        <taxon>Eukaryota</taxon>
        <taxon>Metamonada</taxon>
        <taxon>Carpediemonas-like organisms</taxon>
        <taxon>Kipferlia</taxon>
    </lineage>
</organism>
<protein>
    <submittedName>
        <fullName evidence="2">Uncharacterized protein</fullName>
    </submittedName>
</protein>
<feature type="region of interest" description="Disordered" evidence="1">
    <location>
        <begin position="1"/>
        <end position="23"/>
    </location>
</feature>
<feature type="compositionally biased region" description="Pro residues" evidence="1">
    <location>
        <begin position="10"/>
        <end position="20"/>
    </location>
</feature>
<feature type="non-terminal residue" evidence="2">
    <location>
        <position position="125"/>
    </location>
</feature>
<evidence type="ECO:0000313" key="2">
    <source>
        <dbReference type="EMBL" id="GIQ84400.1"/>
    </source>
</evidence>
<proteinExistence type="predicted"/>
<keyword evidence="3" id="KW-1185">Reference proteome</keyword>
<sequence>LRGDLMTGIPSPPPGSLPPDPQKKVGNSCRSLWLSLSLCASALGGVYDGACGLHSVSTVCPGPYKVQHLNPSVDRYHLVPVGCAAHIDNRLPMVLKGLEVLVSRIPDPHPLLPWLCSLPLAMSKR</sequence>
<comment type="caution">
    <text evidence="2">The sequence shown here is derived from an EMBL/GenBank/DDBJ whole genome shotgun (WGS) entry which is preliminary data.</text>
</comment>
<dbReference type="EMBL" id="BDIP01001439">
    <property type="protein sequence ID" value="GIQ84400.1"/>
    <property type="molecule type" value="Genomic_DNA"/>
</dbReference>